<evidence type="ECO:0000313" key="1">
    <source>
        <dbReference type="EMBL" id="GMR37862.1"/>
    </source>
</evidence>
<dbReference type="Proteomes" id="UP001328107">
    <property type="component" value="Unassembled WGS sequence"/>
</dbReference>
<protein>
    <submittedName>
        <fullName evidence="1">Uncharacterized protein</fullName>
    </submittedName>
</protein>
<comment type="caution">
    <text evidence="1">The sequence shown here is derived from an EMBL/GenBank/DDBJ whole genome shotgun (WGS) entry which is preliminary data.</text>
</comment>
<reference evidence="2" key="1">
    <citation type="submission" date="2022-10" db="EMBL/GenBank/DDBJ databases">
        <title>Genome assembly of Pristionchus species.</title>
        <authorList>
            <person name="Yoshida K."/>
            <person name="Sommer R.J."/>
        </authorList>
    </citation>
    <scope>NUCLEOTIDE SEQUENCE [LARGE SCALE GENOMIC DNA]</scope>
    <source>
        <strain evidence="2">RS5460</strain>
    </source>
</reference>
<name>A0AAN5CC53_9BILA</name>
<evidence type="ECO:0000313" key="2">
    <source>
        <dbReference type="Proteomes" id="UP001328107"/>
    </source>
</evidence>
<feature type="non-terminal residue" evidence="1">
    <location>
        <position position="1"/>
    </location>
</feature>
<organism evidence="1 2">
    <name type="scientific">Pristionchus mayeri</name>
    <dbReference type="NCBI Taxonomy" id="1317129"/>
    <lineage>
        <taxon>Eukaryota</taxon>
        <taxon>Metazoa</taxon>
        <taxon>Ecdysozoa</taxon>
        <taxon>Nematoda</taxon>
        <taxon>Chromadorea</taxon>
        <taxon>Rhabditida</taxon>
        <taxon>Rhabditina</taxon>
        <taxon>Diplogasteromorpha</taxon>
        <taxon>Diplogasteroidea</taxon>
        <taxon>Neodiplogasteridae</taxon>
        <taxon>Pristionchus</taxon>
    </lineage>
</organism>
<accession>A0AAN5CC53</accession>
<proteinExistence type="predicted"/>
<gene>
    <name evidence="1" type="ORF">PMAYCL1PPCAC_08057</name>
</gene>
<feature type="non-terminal residue" evidence="1">
    <location>
        <position position="365"/>
    </location>
</feature>
<dbReference type="AlphaFoldDB" id="A0AAN5CC53"/>
<keyword evidence="2" id="KW-1185">Reference proteome</keyword>
<sequence>IENGVSAQINVEGPCSDKSHRFSYWATNYPESLQPKPNLMTFVDTQQVTVSCHVGIWLMSTAGNGAGGQMSNATCAPAKLGDLDADTCVEKALPEETKLETAGVCTRDDRNLVIRGINESYARVTFDTDPSFILTFDSPRNMWMLEFTVTGVKTWLVAVSCAITNSACTCNPLPMFDAKWGIMNGVSAQMDVVAPCADKTHQLYIWPANYGPDFATEAPTYSVEESQTYVFKCHAGIWVMWSPGKPEVGGTVTNATCAPKVRTSIIEEMGTETCVQGLHPEVTVLGPNGNTGICPRDDRILIIRAVNETGVRLTFSNDPNYVLTFDSTRNMWLIESAWIGFKMWLVAVSCAVTNDECPCDPLPML</sequence>
<dbReference type="EMBL" id="BTRK01000002">
    <property type="protein sequence ID" value="GMR37862.1"/>
    <property type="molecule type" value="Genomic_DNA"/>
</dbReference>